<gene>
    <name evidence="2" type="ORF">OMP40_13490</name>
</gene>
<dbReference type="InterPro" id="IPR011330">
    <property type="entry name" value="Glyco_hydro/deAcase_b/a-brl"/>
</dbReference>
<evidence type="ECO:0000313" key="3">
    <source>
        <dbReference type="Proteomes" id="UP001153404"/>
    </source>
</evidence>
<accession>A0A9X4KSB1</accession>
<feature type="domain" description="Glycoside hydrolase family 38 N-terminal" evidence="1">
    <location>
        <begin position="7"/>
        <end position="109"/>
    </location>
</feature>
<evidence type="ECO:0000259" key="1">
    <source>
        <dbReference type="Pfam" id="PF01074"/>
    </source>
</evidence>
<dbReference type="Proteomes" id="UP001153404">
    <property type="component" value="Unassembled WGS sequence"/>
</dbReference>
<dbReference type="AlphaFoldDB" id="A0A9X4KSB1"/>
<dbReference type="RefSeq" id="WP_277531958.1">
    <property type="nucleotide sequence ID" value="NZ_JAPDIA010000003.1"/>
</dbReference>
<dbReference type="InterPro" id="IPR027291">
    <property type="entry name" value="Glyco_hydro_38_N_sf"/>
</dbReference>
<sequence>MGKTKAIHLVSHTHWDREWYLPFETFRFRLVGLIDRLLDTMERQPGYRFHLDGQTIVLEDYLELRPERRDALKRLVSEGRLSIGPWYVLMDEFLVSGESILRNLEEGRRSGGGVRPAAAGGLSARHVRPYLADAAAAEALWHRPCGRMARTERDARGDADRV</sequence>
<dbReference type="InterPro" id="IPR000602">
    <property type="entry name" value="Glyco_hydro_38_N"/>
</dbReference>
<dbReference type="PANTHER" id="PTHR46017">
    <property type="entry name" value="ALPHA-MANNOSIDASE 2C1"/>
    <property type="match status" value="1"/>
</dbReference>
<dbReference type="GO" id="GO:0004559">
    <property type="term" value="F:alpha-mannosidase activity"/>
    <property type="evidence" value="ECO:0007669"/>
    <property type="project" value="InterPro"/>
</dbReference>
<dbReference type="PANTHER" id="PTHR46017:SF2">
    <property type="entry name" value="MANNOSYLGLYCERATE HYDROLASE"/>
    <property type="match status" value="1"/>
</dbReference>
<comment type="caution">
    <text evidence="2">The sequence shown here is derived from an EMBL/GenBank/DDBJ whole genome shotgun (WGS) entry which is preliminary data.</text>
</comment>
<organism evidence="2 3">
    <name type="scientific">Cohnella rhizosphaerae</name>
    <dbReference type="NCBI Taxonomy" id="1457232"/>
    <lineage>
        <taxon>Bacteria</taxon>
        <taxon>Bacillati</taxon>
        <taxon>Bacillota</taxon>
        <taxon>Bacilli</taxon>
        <taxon>Bacillales</taxon>
        <taxon>Paenibacillaceae</taxon>
        <taxon>Cohnella</taxon>
    </lineage>
</organism>
<proteinExistence type="predicted"/>
<evidence type="ECO:0000313" key="2">
    <source>
        <dbReference type="EMBL" id="MDG0810244.1"/>
    </source>
</evidence>
<dbReference type="GO" id="GO:0006013">
    <property type="term" value="P:mannose metabolic process"/>
    <property type="evidence" value="ECO:0007669"/>
    <property type="project" value="InterPro"/>
</dbReference>
<dbReference type="SUPFAM" id="SSF88713">
    <property type="entry name" value="Glycoside hydrolase/deacetylase"/>
    <property type="match status" value="1"/>
</dbReference>
<reference evidence="2" key="1">
    <citation type="submission" date="2022-10" db="EMBL/GenBank/DDBJ databases">
        <title>Comparative genomic analysis of Cohnella hashimotonis sp. nov., isolated from the International Space Station.</title>
        <authorList>
            <person name="Simpson A."/>
            <person name="Venkateswaran K."/>
        </authorList>
    </citation>
    <scope>NUCLEOTIDE SEQUENCE</scope>
    <source>
        <strain evidence="2">DSM 28161</strain>
    </source>
</reference>
<dbReference type="GO" id="GO:0009313">
    <property type="term" value="P:oligosaccharide catabolic process"/>
    <property type="evidence" value="ECO:0007669"/>
    <property type="project" value="TreeGrafter"/>
</dbReference>
<keyword evidence="3" id="KW-1185">Reference proteome</keyword>
<protein>
    <recommendedName>
        <fullName evidence="1">Glycoside hydrolase family 38 N-terminal domain-containing protein</fullName>
    </recommendedName>
</protein>
<name>A0A9X4KSB1_9BACL</name>
<dbReference type="EMBL" id="JAPDIA010000003">
    <property type="protein sequence ID" value="MDG0810244.1"/>
    <property type="molecule type" value="Genomic_DNA"/>
</dbReference>
<dbReference type="Pfam" id="PF01074">
    <property type="entry name" value="Glyco_hydro_38N"/>
    <property type="match status" value="1"/>
</dbReference>
<dbReference type="Gene3D" id="3.20.110.10">
    <property type="entry name" value="Glycoside hydrolase 38, N terminal domain"/>
    <property type="match status" value="1"/>
</dbReference>